<dbReference type="FunFam" id="3.10.580.10:FF:000015">
    <property type="entry name" value="DUF21 domain-containing protein"/>
    <property type="match status" value="1"/>
</dbReference>
<reference evidence="11" key="1">
    <citation type="submission" date="2020-06" db="EMBL/GenBank/DDBJ databases">
        <authorList>
            <person name="Li T."/>
            <person name="Hu X."/>
            <person name="Zhang T."/>
            <person name="Song X."/>
            <person name="Zhang H."/>
            <person name="Dai N."/>
            <person name="Sheng W."/>
            <person name="Hou X."/>
            <person name="Wei L."/>
        </authorList>
    </citation>
    <scope>NUCLEOTIDE SEQUENCE</scope>
    <source>
        <strain evidence="11">KEN1</strain>
        <tissue evidence="11">Leaf</tissue>
    </source>
</reference>
<feature type="transmembrane region" description="Helical" evidence="9">
    <location>
        <begin position="123"/>
        <end position="143"/>
    </location>
</feature>
<protein>
    <submittedName>
        <fullName evidence="11">DUF21 domain-containing protein</fullName>
    </submittedName>
</protein>
<keyword evidence="2 8" id="KW-0812">Transmembrane</keyword>
<dbReference type="InterPro" id="IPR002550">
    <property type="entry name" value="CNNM"/>
</dbReference>
<comment type="caution">
    <text evidence="11">The sequence shown here is derived from an EMBL/GenBank/DDBJ whole genome shotgun (WGS) entry which is preliminary data.</text>
</comment>
<dbReference type="CDD" id="cd04590">
    <property type="entry name" value="CBS_pair_CorC_HlyC_assoc"/>
    <property type="match status" value="1"/>
</dbReference>
<keyword evidence="7" id="KW-0325">Glycoprotein</keyword>
<evidence type="ECO:0000256" key="3">
    <source>
        <dbReference type="ARBA" id="ARBA00022737"/>
    </source>
</evidence>
<dbReference type="GO" id="GO:0010960">
    <property type="term" value="P:magnesium ion homeostasis"/>
    <property type="evidence" value="ECO:0007669"/>
    <property type="project" value="InterPro"/>
</dbReference>
<keyword evidence="4 8" id="KW-1133">Transmembrane helix</keyword>
<keyword evidence="6 8" id="KW-0472">Membrane</keyword>
<accession>A0AAW2WAB5</accession>
<keyword evidence="5" id="KW-0129">CBS domain</keyword>
<dbReference type="GO" id="GO:0005737">
    <property type="term" value="C:cytoplasm"/>
    <property type="evidence" value="ECO:0007669"/>
    <property type="project" value="TreeGrafter"/>
</dbReference>
<dbReference type="InterPro" id="IPR044751">
    <property type="entry name" value="Ion_transp-like_CBS"/>
</dbReference>
<name>A0AAW2WAB5_9LAMI</name>
<evidence type="ECO:0000256" key="1">
    <source>
        <dbReference type="ARBA" id="ARBA00004141"/>
    </source>
</evidence>
<dbReference type="PANTHER" id="PTHR12064:SF76">
    <property type="entry name" value="CNNM TRANSMEMBRANE DOMAIN-CONTAINING PROTEIN"/>
    <property type="match status" value="1"/>
</dbReference>
<gene>
    <name evidence="11" type="ORF">Slati_2337700</name>
</gene>
<reference evidence="11" key="2">
    <citation type="journal article" date="2024" name="Plant">
        <title>Genomic evolution and insights into agronomic trait innovations of Sesamum species.</title>
        <authorList>
            <person name="Miao H."/>
            <person name="Wang L."/>
            <person name="Qu L."/>
            <person name="Liu H."/>
            <person name="Sun Y."/>
            <person name="Le M."/>
            <person name="Wang Q."/>
            <person name="Wei S."/>
            <person name="Zheng Y."/>
            <person name="Lin W."/>
            <person name="Duan Y."/>
            <person name="Cao H."/>
            <person name="Xiong S."/>
            <person name="Wang X."/>
            <person name="Wei L."/>
            <person name="Li C."/>
            <person name="Ma Q."/>
            <person name="Ju M."/>
            <person name="Zhao R."/>
            <person name="Li G."/>
            <person name="Mu C."/>
            <person name="Tian Q."/>
            <person name="Mei H."/>
            <person name="Zhang T."/>
            <person name="Gao T."/>
            <person name="Zhang H."/>
        </authorList>
    </citation>
    <scope>NUCLEOTIDE SEQUENCE</scope>
    <source>
        <strain evidence="11">KEN1</strain>
    </source>
</reference>
<dbReference type="InterPro" id="IPR045095">
    <property type="entry name" value="ACDP"/>
</dbReference>
<feature type="transmembrane region" description="Helical" evidence="9">
    <location>
        <begin position="12"/>
        <end position="42"/>
    </location>
</feature>
<sequence>MADDIPCCETKFFLFVLIIIGLVTFAGLMAGLTLGLMSLGLVDLEVLSKSGRPQDRIHASKILPVVKNQHLLLCTLLIGNSLAMESLPIFLDKLVPPWAAILVSVTLILMFGEILPQAICTRYGLTVGATTAPFVRLLLWLFFPVAYPISKFLDWMLGKGHAALLRRAELKTFVDFHGNEAGKGGDLTHDETTIIAGALELTEKTAKDAMTPIAKAFSLDLDGTLNLETLNAIMTMGHSRVPVYYKNPNNIIGLILVKNLLAVDPDDSVPLRKMLIRKIPRVSENMPLYDILNEFQKGHSHLAVVYKDSKETKETLQKTKEDNQNFAIKSISNEADSIFNKADDQVKKSPPSTPAFKKRHRGCSFCILDLDTSPIPEFSPDQEVVGVITMEDVIEELLQEEILDETDEYVNIHNRIKINMNASQDKAPQPNSIQSLPPASAPPLQSIASKVNSGLAGFKFKLLSSQECADVVA</sequence>
<dbReference type="Gene3D" id="3.10.580.10">
    <property type="entry name" value="CBS-domain"/>
    <property type="match status" value="2"/>
</dbReference>
<dbReference type="AlphaFoldDB" id="A0AAW2WAB5"/>
<evidence type="ECO:0000313" key="11">
    <source>
        <dbReference type="EMBL" id="KAL0438547.1"/>
    </source>
</evidence>
<evidence type="ECO:0000256" key="7">
    <source>
        <dbReference type="ARBA" id="ARBA00023180"/>
    </source>
</evidence>
<keyword evidence="3" id="KW-0677">Repeat</keyword>
<organism evidence="11">
    <name type="scientific">Sesamum latifolium</name>
    <dbReference type="NCBI Taxonomy" id="2727402"/>
    <lineage>
        <taxon>Eukaryota</taxon>
        <taxon>Viridiplantae</taxon>
        <taxon>Streptophyta</taxon>
        <taxon>Embryophyta</taxon>
        <taxon>Tracheophyta</taxon>
        <taxon>Spermatophyta</taxon>
        <taxon>Magnoliopsida</taxon>
        <taxon>eudicotyledons</taxon>
        <taxon>Gunneridae</taxon>
        <taxon>Pentapetalae</taxon>
        <taxon>asterids</taxon>
        <taxon>lamiids</taxon>
        <taxon>Lamiales</taxon>
        <taxon>Pedaliaceae</taxon>
        <taxon>Sesamum</taxon>
    </lineage>
</organism>
<dbReference type="SUPFAM" id="SSF54631">
    <property type="entry name" value="CBS-domain pair"/>
    <property type="match status" value="1"/>
</dbReference>
<evidence type="ECO:0000256" key="5">
    <source>
        <dbReference type="ARBA" id="ARBA00023122"/>
    </source>
</evidence>
<dbReference type="Pfam" id="PF01595">
    <property type="entry name" value="CNNM"/>
    <property type="match status" value="1"/>
</dbReference>
<dbReference type="GO" id="GO:0030026">
    <property type="term" value="P:intracellular manganese ion homeostasis"/>
    <property type="evidence" value="ECO:0007669"/>
    <property type="project" value="TreeGrafter"/>
</dbReference>
<dbReference type="PANTHER" id="PTHR12064">
    <property type="entry name" value="METAL TRANSPORTER CNNM"/>
    <property type="match status" value="1"/>
</dbReference>
<comment type="subcellular location">
    <subcellularLocation>
        <location evidence="1">Membrane</location>
        <topology evidence="1">Multi-pass membrane protein</topology>
    </subcellularLocation>
</comment>
<feature type="domain" description="CNNM transmembrane" evidence="10">
    <location>
        <begin position="8"/>
        <end position="191"/>
    </location>
</feature>
<proteinExistence type="predicted"/>
<evidence type="ECO:0000256" key="6">
    <source>
        <dbReference type="ARBA" id="ARBA00023136"/>
    </source>
</evidence>
<dbReference type="InterPro" id="IPR046342">
    <property type="entry name" value="CBS_dom_sf"/>
</dbReference>
<dbReference type="EMBL" id="JACGWN010000008">
    <property type="protein sequence ID" value="KAL0438547.1"/>
    <property type="molecule type" value="Genomic_DNA"/>
</dbReference>
<evidence type="ECO:0000256" key="4">
    <source>
        <dbReference type="ARBA" id="ARBA00022989"/>
    </source>
</evidence>
<feature type="transmembrane region" description="Helical" evidence="9">
    <location>
        <begin position="97"/>
        <end position="116"/>
    </location>
</feature>
<dbReference type="PROSITE" id="PS51846">
    <property type="entry name" value="CNNM"/>
    <property type="match status" value="1"/>
</dbReference>
<evidence type="ECO:0000256" key="2">
    <source>
        <dbReference type="ARBA" id="ARBA00022692"/>
    </source>
</evidence>
<evidence type="ECO:0000256" key="8">
    <source>
        <dbReference type="PROSITE-ProRule" id="PRU01193"/>
    </source>
</evidence>
<dbReference type="GO" id="GO:0016020">
    <property type="term" value="C:membrane"/>
    <property type="evidence" value="ECO:0007669"/>
    <property type="project" value="UniProtKB-SubCell"/>
</dbReference>
<evidence type="ECO:0000259" key="10">
    <source>
        <dbReference type="PROSITE" id="PS51846"/>
    </source>
</evidence>
<evidence type="ECO:0000256" key="9">
    <source>
        <dbReference type="SAM" id="Phobius"/>
    </source>
</evidence>